<name>A0A1U8B5Q8_NELNU</name>
<keyword evidence="1" id="KW-1133">Transmembrane helix</keyword>
<dbReference type="Gene3D" id="1.20.1280.50">
    <property type="match status" value="1"/>
</dbReference>
<sequence>MRDHKELGFTMVFISVLLQYLGVSCSSFGLLEDLEKKTIKNEKNKTNPWCSELPDDIIELILRRLDVLDYIRFYSVCKLWRSVAVGMDLGYSLCCRGLPWLMFTCDAKTQTYGFFSLSESRKYYIPLPTAGGLAHCCGSSQGWLLMCNSASGGCFLLNPFSGAEIKLPRLSPPLAYKVILSNPPVSDNTNDFMVVAMNATHLVFCRLGDLKWTLLHQPESSYSDAIYHKGKLYAVNRKDELWVFQLQGPRSPSARKLKIPPVDLDPRPLGRSDTEMMTRYLVEPKEKLLLVYGFFHLIRTHGYDSTQTHRPCYCDCGCDSPHNFIFQPQLCVKFKIYVLDEDNISSGSGEGGYQWNVQESLGNQALFLGRNTSKSLSATEFLGLKENCIYFTLNFYKKSFDEFHYSGIYHVENGMVESCFPFDPDTDMGPPIWITPSNSI</sequence>
<dbReference type="RefSeq" id="XP_010276230.1">
    <property type="nucleotide sequence ID" value="XM_010277928.1"/>
</dbReference>
<dbReference type="InterPro" id="IPR005174">
    <property type="entry name" value="KIB1-4_b-propeller"/>
</dbReference>
<dbReference type="Pfam" id="PF03478">
    <property type="entry name" value="Beta-prop_KIB1-4"/>
    <property type="match status" value="1"/>
</dbReference>
<evidence type="ECO:0000313" key="3">
    <source>
        <dbReference type="Proteomes" id="UP000189703"/>
    </source>
</evidence>
<evidence type="ECO:0000313" key="4">
    <source>
        <dbReference type="RefSeq" id="XP_010276230.1"/>
    </source>
</evidence>
<dbReference type="GeneID" id="104611023"/>
<dbReference type="OMA" id="TQHLGDD"/>
<organism evidence="3 4">
    <name type="scientific">Nelumbo nucifera</name>
    <name type="common">Sacred lotus</name>
    <dbReference type="NCBI Taxonomy" id="4432"/>
    <lineage>
        <taxon>Eukaryota</taxon>
        <taxon>Viridiplantae</taxon>
        <taxon>Streptophyta</taxon>
        <taxon>Embryophyta</taxon>
        <taxon>Tracheophyta</taxon>
        <taxon>Spermatophyta</taxon>
        <taxon>Magnoliopsida</taxon>
        <taxon>Proteales</taxon>
        <taxon>Nelumbonaceae</taxon>
        <taxon>Nelumbo</taxon>
    </lineage>
</organism>
<dbReference type="FunCoup" id="A0A1U8B5Q8">
    <property type="interactions" value="153"/>
</dbReference>
<dbReference type="InterPro" id="IPR001810">
    <property type="entry name" value="F-box_dom"/>
</dbReference>
<dbReference type="SUPFAM" id="SSF81383">
    <property type="entry name" value="F-box domain"/>
    <property type="match status" value="1"/>
</dbReference>
<dbReference type="OrthoDB" id="642536at2759"/>
<keyword evidence="1" id="KW-0812">Transmembrane</keyword>
<dbReference type="SMART" id="SM00256">
    <property type="entry name" value="FBOX"/>
    <property type="match status" value="1"/>
</dbReference>
<dbReference type="PROSITE" id="PS51257">
    <property type="entry name" value="PROKAR_LIPOPROTEIN"/>
    <property type="match status" value="1"/>
</dbReference>
<gene>
    <name evidence="4" type="primary">LOC104611023</name>
</gene>
<keyword evidence="1" id="KW-0472">Membrane</keyword>
<feature type="transmembrane region" description="Helical" evidence="1">
    <location>
        <begin position="7"/>
        <end position="31"/>
    </location>
</feature>
<evidence type="ECO:0000259" key="2">
    <source>
        <dbReference type="PROSITE" id="PS50181"/>
    </source>
</evidence>
<dbReference type="KEGG" id="nnu:104611023"/>
<accession>A0A1U8B5Q8</accession>
<dbReference type="PANTHER" id="PTHR44259">
    <property type="entry name" value="OS07G0183000 PROTEIN-RELATED"/>
    <property type="match status" value="1"/>
</dbReference>
<dbReference type="InterPro" id="IPR036047">
    <property type="entry name" value="F-box-like_dom_sf"/>
</dbReference>
<dbReference type="AlphaFoldDB" id="A0A1U8B5Q8"/>
<feature type="domain" description="F-box" evidence="2">
    <location>
        <begin position="47"/>
        <end position="83"/>
    </location>
</feature>
<dbReference type="PROSITE" id="PS50181">
    <property type="entry name" value="FBOX"/>
    <property type="match status" value="1"/>
</dbReference>
<dbReference type="Proteomes" id="UP000189703">
    <property type="component" value="Unplaced"/>
</dbReference>
<dbReference type="InterPro" id="IPR050942">
    <property type="entry name" value="F-box_BR-signaling"/>
</dbReference>
<keyword evidence="3" id="KW-1185">Reference proteome</keyword>
<dbReference type="eggNOG" id="ENOG502QS0H">
    <property type="taxonomic scope" value="Eukaryota"/>
</dbReference>
<reference evidence="4" key="1">
    <citation type="submission" date="2025-08" db="UniProtKB">
        <authorList>
            <consortium name="RefSeq"/>
        </authorList>
    </citation>
    <scope>IDENTIFICATION</scope>
</reference>
<dbReference type="PANTHER" id="PTHR44259:SF113">
    <property type="entry name" value="OS06G0659700 PROTEIN"/>
    <property type="match status" value="1"/>
</dbReference>
<dbReference type="Pfam" id="PF00646">
    <property type="entry name" value="F-box"/>
    <property type="match status" value="1"/>
</dbReference>
<evidence type="ECO:0000256" key="1">
    <source>
        <dbReference type="SAM" id="Phobius"/>
    </source>
</evidence>
<dbReference type="InParanoid" id="A0A1U8B5Q8"/>
<proteinExistence type="predicted"/>
<protein>
    <submittedName>
        <fullName evidence="4">F-box protein At3g56470-like</fullName>
    </submittedName>
</protein>